<dbReference type="SUPFAM" id="SSF53335">
    <property type="entry name" value="S-adenosyl-L-methionine-dependent methyltransferases"/>
    <property type="match status" value="1"/>
</dbReference>
<feature type="compositionally biased region" description="Low complexity" evidence="1">
    <location>
        <begin position="57"/>
        <end position="68"/>
    </location>
</feature>
<accession>A0A2J7ZGK6</accession>
<organism evidence="3 4">
    <name type="scientific">Tetrabaena socialis</name>
    <dbReference type="NCBI Taxonomy" id="47790"/>
    <lineage>
        <taxon>Eukaryota</taxon>
        <taxon>Viridiplantae</taxon>
        <taxon>Chlorophyta</taxon>
        <taxon>core chlorophytes</taxon>
        <taxon>Chlorophyceae</taxon>
        <taxon>CS clade</taxon>
        <taxon>Chlamydomonadales</taxon>
        <taxon>Tetrabaenaceae</taxon>
        <taxon>Tetrabaena</taxon>
    </lineage>
</organism>
<dbReference type="Proteomes" id="UP000236333">
    <property type="component" value="Unassembled WGS sequence"/>
</dbReference>
<reference evidence="3 4" key="1">
    <citation type="journal article" date="2017" name="Mol. Biol. Evol.">
        <title>The 4-celled Tetrabaena socialis nuclear genome reveals the essential components for genetic control of cell number at the origin of multicellularity in the volvocine lineage.</title>
        <authorList>
            <person name="Featherston J."/>
            <person name="Arakaki Y."/>
            <person name="Hanschen E.R."/>
            <person name="Ferris P.J."/>
            <person name="Michod R.E."/>
            <person name="Olson B.J.S.C."/>
            <person name="Nozaki H."/>
            <person name="Durand P.M."/>
        </authorList>
    </citation>
    <scope>NUCLEOTIDE SEQUENCE [LARGE SCALE GENOMIC DNA]</scope>
    <source>
        <strain evidence="3 4">NIES-571</strain>
    </source>
</reference>
<dbReference type="AlphaFoldDB" id="A0A2J7ZGK6"/>
<dbReference type="PANTHER" id="PTHR13369">
    <property type="match status" value="1"/>
</dbReference>
<sequence>DKFSQVNEFLKLLGHTGPVRQLVRRQQRDVLQAEGLGTEEEPLFASEAPDSGTQADSSSSSGGSSSSGRGAPEAPPRPLHILDCGCGSSHLSFGTYHYLNHVLDVPATLGGVDVNRQLMDRSNDHAAALGLGGSVRFETAPIGDYSPSVRPDIVLALHACDTATDDALALAVKQ</sequence>
<comment type="caution">
    <text evidence="3">The sequence shown here is derived from an EMBL/GenBank/DDBJ whole genome shotgun (WGS) entry which is preliminary data.</text>
</comment>
<evidence type="ECO:0000256" key="1">
    <source>
        <dbReference type="SAM" id="MobiDB-lite"/>
    </source>
</evidence>
<dbReference type="Gene3D" id="3.40.50.150">
    <property type="entry name" value="Vaccinia Virus protein VP39"/>
    <property type="match status" value="1"/>
</dbReference>
<protein>
    <recommendedName>
        <fullName evidence="2">Methyltransferase domain-containing protein</fullName>
    </recommendedName>
</protein>
<dbReference type="PANTHER" id="PTHR13369:SF3">
    <property type="entry name" value="METHYLTRANSFERASE DOMAIN-CONTAINING PROTEIN"/>
    <property type="match status" value="1"/>
</dbReference>
<proteinExistence type="predicted"/>
<evidence type="ECO:0000259" key="2">
    <source>
        <dbReference type="Pfam" id="PF13679"/>
    </source>
</evidence>
<dbReference type="GO" id="GO:0005737">
    <property type="term" value="C:cytoplasm"/>
    <property type="evidence" value="ECO:0007669"/>
    <property type="project" value="TreeGrafter"/>
</dbReference>
<feature type="non-terminal residue" evidence="3">
    <location>
        <position position="174"/>
    </location>
</feature>
<dbReference type="OrthoDB" id="547169at2759"/>
<name>A0A2J7ZGK6_9CHLO</name>
<feature type="non-terminal residue" evidence="3">
    <location>
        <position position="1"/>
    </location>
</feature>
<dbReference type="Pfam" id="PF13679">
    <property type="entry name" value="Methyltransf_32"/>
    <property type="match status" value="1"/>
</dbReference>
<feature type="region of interest" description="Disordered" evidence="1">
    <location>
        <begin position="33"/>
        <end position="78"/>
    </location>
</feature>
<keyword evidence="4" id="KW-1185">Reference proteome</keyword>
<evidence type="ECO:0000313" key="4">
    <source>
        <dbReference type="Proteomes" id="UP000236333"/>
    </source>
</evidence>
<dbReference type="InterPro" id="IPR025714">
    <property type="entry name" value="Methyltranfer_dom"/>
</dbReference>
<gene>
    <name evidence="3" type="ORF">TSOC_014820</name>
</gene>
<dbReference type="EMBL" id="PGGS01002992">
    <property type="protein sequence ID" value="PNG99404.1"/>
    <property type="molecule type" value="Genomic_DNA"/>
</dbReference>
<feature type="domain" description="Methyltransferase" evidence="2">
    <location>
        <begin position="77"/>
        <end position="173"/>
    </location>
</feature>
<dbReference type="InterPro" id="IPR029063">
    <property type="entry name" value="SAM-dependent_MTases_sf"/>
</dbReference>
<evidence type="ECO:0000313" key="3">
    <source>
        <dbReference type="EMBL" id="PNG99404.1"/>
    </source>
</evidence>